<keyword evidence="1" id="KW-0812">Transmembrane</keyword>
<keyword evidence="3" id="KW-1185">Reference proteome</keyword>
<protein>
    <submittedName>
        <fullName evidence="2">Uncharacterized protein</fullName>
    </submittedName>
</protein>
<keyword evidence="1" id="KW-0472">Membrane</keyword>
<comment type="caution">
    <text evidence="2">The sequence shown here is derived from an EMBL/GenBank/DDBJ whole genome shotgun (WGS) entry which is preliminary data.</text>
</comment>
<evidence type="ECO:0000256" key="1">
    <source>
        <dbReference type="SAM" id="Phobius"/>
    </source>
</evidence>
<name>A0ABD2L3B9_9BILA</name>
<dbReference type="AlphaFoldDB" id="A0ABD2L3B9"/>
<dbReference type="EMBL" id="JBICBT010000557">
    <property type="protein sequence ID" value="KAL3109733.1"/>
    <property type="molecule type" value="Genomic_DNA"/>
</dbReference>
<organism evidence="2 3">
    <name type="scientific">Heterodera trifolii</name>
    <dbReference type="NCBI Taxonomy" id="157864"/>
    <lineage>
        <taxon>Eukaryota</taxon>
        <taxon>Metazoa</taxon>
        <taxon>Ecdysozoa</taxon>
        <taxon>Nematoda</taxon>
        <taxon>Chromadorea</taxon>
        <taxon>Rhabditida</taxon>
        <taxon>Tylenchina</taxon>
        <taxon>Tylenchomorpha</taxon>
        <taxon>Tylenchoidea</taxon>
        <taxon>Heteroderidae</taxon>
        <taxon>Heteroderinae</taxon>
        <taxon>Heterodera</taxon>
    </lineage>
</organism>
<gene>
    <name evidence="2" type="ORF">niasHT_013871</name>
</gene>
<sequence>MCKANITDEEFESGVSFLCTALGSRMGESQFIRRSKTARNRLGSTQMKERLFANVYLPKSMPRANDLAFATTACDSLLITAQFSSFSWWIAYLMPDNATIFYNSKITKNVYTTNENFLAEWVPIELVNGKIMLSNGTTNGCFNCQNNSFLIVLLMCIIFQLITVHLTNGGGGFKKVQFCPLAQCHAANDGPNEIAKMP</sequence>
<dbReference type="PANTHER" id="PTHR22898">
    <property type="entry name" value="UNCHARACTERIZED GLYCOSOL TRANSFERASE-RELATED"/>
    <property type="match status" value="1"/>
</dbReference>
<accession>A0ABD2L3B9</accession>
<dbReference type="InterPro" id="IPR052501">
    <property type="entry name" value="Alpha-1-2_FucT"/>
</dbReference>
<feature type="transmembrane region" description="Helical" evidence="1">
    <location>
        <begin position="149"/>
        <end position="167"/>
    </location>
</feature>
<evidence type="ECO:0000313" key="3">
    <source>
        <dbReference type="Proteomes" id="UP001620626"/>
    </source>
</evidence>
<dbReference type="Proteomes" id="UP001620626">
    <property type="component" value="Unassembled WGS sequence"/>
</dbReference>
<dbReference type="PANTHER" id="PTHR22898:SF3">
    <property type="entry name" value="ALPHA-1,2-FUCOSYLTRANSFERASE-RELATED"/>
    <property type="match status" value="1"/>
</dbReference>
<evidence type="ECO:0000313" key="2">
    <source>
        <dbReference type="EMBL" id="KAL3109733.1"/>
    </source>
</evidence>
<reference evidence="2 3" key="1">
    <citation type="submission" date="2024-10" db="EMBL/GenBank/DDBJ databases">
        <authorList>
            <person name="Kim D."/>
        </authorList>
    </citation>
    <scope>NUCLEOTIDE SEQUENCE [LARGE SCALE GENOMIC DNA]</scope>
    <source>
        <strain evidence="2">BH-2024</strain>
    </source>
</reference>
<proteinExistence type="predicted"/>
<keyword evidence="1" id="KW-1133">Transmembrane helix</keyword>